<feature type="active site" evidence="4">
    <location>
        <position position="229"/>
    </location>
</feature>
<keyword evidence="6" id="KW-0255">Endonuclease</keyword>
<dbReference type="RefSeq" id="WP_011177319.1">
    <property type="nucleotide sequence ID" value="NC_005877.1"/>
</dbReference>
<dbReference type="EMBL" id="FWYE01000001">
    <property type="protein sequence ID" value="SMD30589.1"/>
    <property type="molecule type" value="Genomic_DNA"/>
</dbReference>
<evidence type="ECO:0000256" key="4">
    <source>
        <dbReference type="HAMAP-Rule" id="MF_01834"/>
    </source>
</evidence>
<dbReference type="InterPro" id="IPR023516">
    <property type="entry name" value="tRNA_splic_arch_long"/>
</dbReference>
<protein>
    <recommendedName>
        <fullName evidence="4">tRNA-splicing endonuclease</fullName>
        <ecNumber evidence="4">4.6.1.16</ecNumber>
    </recommendedName>
    <alternativeName>
        <fullName evidence="4">tRNA-intron endonuclease</fullName>
    </alternativeName>
</protein>
<keyword evidence="6" id="KW-0540">Nuclease</keyword>
<comment type="catalytic activity">
    <reaction evidence="4">
        <text>pretRNA = a 3'-half-tRNA molecule with a 5'-OH end + a 5'-half-tRNA molecule with a 2',3'-cyclic phosphate end + an intron with a 2',3'-cyclic phosphate and a 5'-hydroxyl terminus.</text>
        <dbReference type="EC" id="4.6.1.16"/>
    </reaction>
</comment>
<comment type="subunit">
    <text evidence="4">Homodimer.</text>
</comment>
<dbReference type="SMR" id="A0A8G2FW79"/>
<dbReference type="InterPro" id="IPR006677">
    <property type="entry name" value="tRNA_intron_Endonuc_cat-like"/>
</dbReference>
<dbReference type="InterPro" id="IPR006676">
    <property type="entry name" value="tRNA_splic"/>
</dbReference>
<dbReference type="GO" id="GO:0006388">
    <property type="term" value="P:tRNA splicing, via endonucleolytic cleavage and ligation"/>
    <property type="evidence" value="ECO:0007669"/>
    <property type="project" value="UniProtKB-UniRule"/>
</dbReference>
<keyword evidence="6" id="KW-0378">Hydrolase</keyword>
<dbReference type="NCBIfam" id="NF006797">
    <property type="entry name" value="PRK09300.1-5"/>
    <property type="match status" value="1"/>
</dbReference>
<dbReference type="OrthoDB" id="46045at2157"/>
<gene>
    <name evidence="4" type="primary">endA</name>
    <name evidence="6" type="ORF">SAMN02745355_0478</name>
</gene>
<comment type="similarity">
    <text evidence="4">Belongs to the tRNA-intron endonuclease family. Archaeal long subfamily.</text>
</comment>
<dbReference type="GO" id="GO:0000213">
    <property type="term" value="F:tRNA-intron lyase activity"/>
    <property type="evidence" value="ECO:0007669"/>
    <property type="project" value="UniProtKB-UniRule"/>
</dbReference>
<evidence type="ECO:0000256" key="2">
    <source>
        <dbReference type="ARBA" id="ARBA00023239"/>
    </source>
</evidence>
<sequence>MDYIIEDGFHFDIKNGKSPSYLINKYRTGHVIGNVYLLNKYEAFYLYLKNKISIDDEFFNGNIKFYMAYENLIGSGLYVKILNDCFMCRKSRNSRYKKVRFMPDDILLSFKDLYSDDSNIYITVDEEYESVYYSMERIDIKGSRKDDFSAASIDVSSGAYFGMNCPEWFGIDFHGKRLLNDYEIRFLNNDVKSNVDVIYKDLIKRGFIVKSGFKYGSNFRIYKNSMNEHSDYLVNYMDHDLWYVIARAVRLASNVRKRLIISGIIDNDPVYIKIERIKDIKTIL</sequence>
<reference evidence="6 7" key="1">
    <citation type="submission" date="2017-04" db="EMBL/GenBank/DDBJ databases">
        <authorList>
            <person name="Varghese N."/>
            <person name="Submissions S."/>
        </authorList>
    </citation>
    <scope>NUCLEOTIDE SEQUENCE [LARGE SCALE GENOMIC DNA]</scope>
    <source>
        <strain evidence="6 7">DSM 9789</strain>
    </source>
</reference>
<organism evidence="6 7">
    <name type="scientific">Picrophilus torridus (strain ATCC 700027 / DSM 9790 / JCM 10055 / NBRC 100828 / KAW 2/3)</name>
    <dbReference type="NCBI Taxonomy" id="1122961"/>
    <lineage>
        <taxon>Archaea</taxon>
        <taxon>Methanobacteriati</taxon>
        <taxon>Thermoplasmatota</taxon>
        <taxon>Thermoplasmata</taxon>
        <taxon>Thermoplasmatales</taxon>
        <taxon>Picrophilaceae</taxon>
        <taxon>Picrophilus</taxon>
    </lineage>
</organism>
<comment type="function">
    <text evidence="4">Endonuclease that removes tRNA introns. Cleaves pre-tRNA at the 5' and 3' splice sites to release the intron. The products are an intron and two tRNA half-molecules bearing 2',3' cyclic phosphate and 5'-OH termini. Recognizes a pseudosymmetric substrate in which 2 bulged loops of 3 bases are separated by a stem of 4 bp.</text>
</comment>
<dbReference type="GO" id="GO:0003676">
    <property type="term" value="F:nucleic acid binding"/>
    <property type="evidence" value="ECO:0007669"/>
    <property type="project" value="InterPro"/>
</dbReference>
<dbReference type="EC" id="4.6.1.16" evidence="4"/>
<evidence type="ECO:0000256" key="1">
    <source>
        <dbReference type="ARBA" id="ARBA00022694"/>
    </source>
</evidence>
<keyword evidence="7" id="KW-1185">Reference proteome</keyword>
<comment type="function">
    <text evidence="3">Endonuclease that removes tRNA introns. Cleaves pre-tRNA at the 5'- and 3'-splice sites to release the intron. The products are an intron and two tRNA half-molecules bearing 2',3' cyclic phosphate and 5'-OH termini. Recognizes a pseudosymmetric substrate in which 2 bulged loops of 3 bases are separated by a stem of 4 bp.</text>
</comment>
<dbReference type="NCBIfam" id="TIGR00324">
    <property type="entry name" value="endA"/>
    <property type="match status" value="1"/>
</dbReference>
<dbReference type="AlphaFoldDB" id="A0A8G2FW79"/>
<dbReference type="InterPro" id="IPR011856">
    <property type="entry name" value="tRNA_endonuc-like_dom_sf"/>
</dbReference>
<dbReference type="Pfam" id="PF01974">
    <property type="entry name" value="tRNA_int_endo"/>
    <property type="match status" value="1"/>
</dbReference>
<evidence type="ECO:0000259" key="5">
    <source>
        <dbReference type="Pfam" id="PF01974"/>
    </source>
</evidence>
<evidence type="ECO:0000313" key="7">
    <source>
        <dbReference type="Proteomes" id="UP000192315"/>
    </source>
</evidence>
<accession>A0A8G2FW79</accession>
<dbReference type="HAMAP" id="MF_01834">
    <property type="entry name" value="EndA_long"/>
    <property type="match status" value="1"/>
</dbReference>
<dbReference type="SUPFAM" id="SSF53032">
    <property type="entry name" value="tRNA-intron endonuclease catalytic domain-like"/>
    <property type="match status" value="1"/>
</dbReference>
<dbReference type="Gene3D" id="3.40.1350.10">
    <property type="match status" value="1"/>
</dbReference>
<keyword evidence="2 4" id="KW-0456">Lyase</keyword>
<feature type="domain" description="tRNA intron endonuclease catalytic" evidence="5">
    <location>
        <begin position="197"/>
        <end position="267"/>
    </location>
</feature>
<feature type="active site" evidence="4">
    <location>
        <position position="257"/>
    </location>
</feature>
<dbReference type="CDD" id="cd22363">
    <property type="entry name" value="tRNA-intron_lyase_C"/>
    <property type="match status" value="1"/>
</dbReference>
<evidence type="ECO:0000256" key="3">
    <source>
        <dbReference type="ARBA" id="ARBA00024798"/>
    </source>
</evidence>
<dbReference type="Proteomes" id="UP000192315">
    <property type="component" value="Unassembled WGS sequence"/>
</dbReference>
<keyword evidence="1 4" id="KW-0819">tRNA processing</keyword>
<feature type="active site" evidence="4">
    <location>
        <position position="222"/>
    </location>
</feature>
<name>A0A8G2FW79_PICTO</name>
<proteinExistence type="inferred from homology"/>
<evidence type="ECO:0000313" key="6">
    <source>
        <dbReference type="EMBL" id="SMD30589.1"/>
    </source>
</evidence>
<dbReference type="InterPro" id="IPR036167">
    <property type="entry name" value="tRNA_intron_Endo_cat-like_sf"/>
</dbReference>
<dbReference type="GeneID" id="25392590"/>
<comment type="caution">
    <text evidence="6">The sequence shown here is derived from an EMBL/GenBank/DDBJ whole genome shotgun (WGS) entry which is preliminary data.</text>
</comment>